<reference evidence="1" key="2">
    <citation type="submission" date="2020-09" db="EMBL/GenBank/DDBJ databases">
        <authorList>
            <person name="Sun Q."/>
            <person name="Kim S."/>
        </authorList>
    </citation>
    <scope>NUCLEOTIDE SEQUENCE</scope>
    <source>
        <strain evidence="1">KCTC 32182</strain>
    </source>
</reference>
<organism evidence="1 2">
    <name type="scientific">Paludibacterium paludis</name>
    <dbReference type="NCBI Taxonomy" id="1225769"/>
    <lineage>
        <taxon>Bacteria</taxon>
        <taxon>Pseudomonadati</taxon>
        <taxon>Pseudomonadota</taxon>
        <taxon>Betaproteobacteria</taxon>
        <taxon>Neisseriales</taxon>
        <taxon>Chromobacteriaceae</taxon>
        <taxon>Paludibacterium</taxon>
    </lineage>
</organism>
<reference evidence="1" key="1">
    <citation type="journal article" date="2014" name="Int. J. Syst. Evol. Microbiol.">
        <title>Complete genome sequence of Corynebacterium casei LMG S-19264T (=DSM 44701T), isolated from a smear-ripened cheese.</title>
        <authorList>
            <consortium name="US DOE Joint Genome Institute (JGI-PGF)"/>
            <person name="Walter F."/>
            <person name="Albersmeier A."/>
            <person name="Kalinowski J."/>
            <person name="Ruckert C."/>
        </authorList>
    </citation>
    <scope>NUCLEOTIDE SEQUENCE</scope>
    <source>
        <strain evidence="1">KCTC 32182</strain>
    </source>
</reference>
<accession>A0A918U6R6</accession>
<comment type="caution">
    <text evidence="1">The sequence shown here is derived from an EMBL/GenBank/DDBJ whole genome shotgun (WGS) entry which is preliminary data.</text>
</comment>
<name>A0A918U6R6_9NEIS</name>
<gene>
    <name evidence="1" type="ORF">GCM10011289_00830</name>
</gene>
<proteinExistence type="predicted"/>
<keyword evidence="2" id="KW-1185">Reference proteome</keyword>
<evidence type="ECO:0000313" key="1">
    <source>
        <dbReference type="EMBL" id="GGY02522.1"/>
    </source>
</evidence>
<dbReference type="AlphaFoldDB" id="A0A918U6R6"/>
<sequence length="156" mass="18255">MQHYIFTAGARKIIRDGAVVVWHGSMEQRNLINDQETYRLILEKKSTQNITAEEDHYLEKNARKYEYIKKLRDQQSDFFKKIGVNEYVTRIAQEETNLYKPDWTMTKQMMETFNIHSIDAPDDYGSAAYLKRIAPSVQNGHIYSIRRDASGNVTAE</sequence>
<dbReference type="EMBL" id="BMYX01000001">
    <property type="protein sequence ID" value="GGY02522.1"/>
    <property type="molecule type" value="Genomic_DNA"/>
</dbReference>
<protein>
    <submittedName>
        <fullName evidence="1">Uncharacterized protein</fullName>
    </submittedName>
</protein>
<evidence type="ECO:0000313" key="2">
    <source>
        <dbReference type="Proteomes" id="UP000645257"/>
    </source>
</evidence>
<dbReference type="Proteomes" id="UP000645257">
    <property type="component" value="Unassembled WGS sequence"/>
</dbReference>